<keyword evidence="4 5" id="KW-0472">Membrane</keyword>
<evidence type="ECO:0000256" key="4">
    <source>
        <dbReference type="ARBA" id="ARBA00023136"/>
    </source>
</evidence>
<dbReference type="SUPFAM" id="SSF103473">
    <property type="entry name" value="MFS general substrate transporter"/>
    <property type="match status" value="1"/>
</dbReference>
<evidence type="ECO:0000256" key="3">
    <source>
        <dbReference type="ARBA" id="ARBA00022989"/>
    </source>
</evidence>
<reference evidence="6" key="1">
    <citation type="submission" date="2018-05" db="EMBL/GenBank/DDBJ databases">
        <authorList>
            <person name="Lanie J.A."/>
            <person name="Ng W.-L."/>
            <person name="Kazmierczak K.M."/>
            <person name="Andrzejewski T.M."/>
            <person name="Davidsen T.M."/>
            <person name="Wayne K.J."/>
            <person name="Tettelin H."/>
            <person name="Glass J.I."/>
            <person name="Rusch D."/>
            <person name="Podicherti R."/>
            <person name="Tsui H.-C.T."/>
            <person name="Winkler M.E."/>
        </authorList>
    </citation>
    <scope>NUCLEOTIDE SEQUENCE</scope>
</reference>
<name>A0A382AGT3_9ZZZZ</name>
<feature type="transmembrane region" description="Helical" evidence="5">
    <location>
        <begin position="48"/>
        <end position="68"/>
    </location>
</feature>
<dbReference type="GO" id="GO:0022857">
    <property type="term" value="F:transmembrane transporter activity"/>
    <property type="evidence" value="ECO:0007669"/>
    <property type="project" value="InterPro"/>
</dbReference>
<evidence type="ECO:0008006" key="7">
    <source>
        <dbReference type="Google" id="ProtNLM"/>
    </source>
</evidence>
<feature type="transmembrane region" description="Helical" evidence="5">
    <location>
        <begin position="535"/>
        <end position="553"/>
    </location>
</feature>
<evidence type="ECO:0000313" key="6">
    <source>
        <dbReference type="EMBL" id="SVB00167.1"/>
    </source>
</evidence>
<comment type="subcellular location">
    <subcellularLocation>
        <location evidence="1">Membrane</location>
        <topology evidence="1">Multi-pass membrane protein</topology>
    </subcellularLocation>
</comment>
<feature type="transmembrane region" description="Helical" evidence="5">
    <location>
        <begin position="506"/>
        <end position="523"/>
    </location>
</feature>
<proteinExistence type="predicted"/>
<dbReference type="GO" id="GO:0016020">
    <property type="term" value="C:membrane"/>
    <property type="evidence" value="ECO:0007669"/>
    <property type="project" value="UniProtKB-SubCell"/>
</dbReference>
<protein>
    <recommendedName>
        <fullName evidence="7">Major facilitator superfamily (MFS) profile domain-containing protein</fullName>
    </recommendedName>
</protein>
<feature type="transmembrane region" description="Helical" evidence="5">
    <location>
        <begin position="80"/>
        <end position="101"/>
    </location>
</feature>
<dbReference type="InterPro" id="IPR036259">
    <property type="entry name" value="MFS_trans_sf"/>
</dbReference>
<keyword evidence="2 5" id="KW-0812">Transmembrane</keyword>
<dbReference type="Gene3D" id="1.20.1250.20">
    <property type="entry name" value="MFS general substrate transporter like domains"/>
    <property type="match status" value="2"/>
</dbReference>
<evidence type="ECO:0000256" key="1">
    <source>
        <dbReference type="ARBA" id="ARBA00004141"/>
    </source>
</evidence>
<feature type="transmembrane region" description="Helical" evidence="5">
    <location>
        <begin position="181"/>
        <end position="204"/>
    </location>
</feature>
<feature type="transmembrane region" description="Helical" evidence="5">
    <location>
        <begin position="374"/>
        <end position="395"/>
    </location>
</feature>
<evidence type="ECO:0000256" key="2">
    <source>
        <dbReference type="ARBA" id="ARBA00022692"/>
    </source>
</evidence>
<accession>A0A382AGT3</accession>
<keyword evidence="3 5" id="KW-1133">Transmembrane helix</keyword>
<feature type="transmembrane region" description="Helical" evidence="5">
    <location>
        <begin position="640"/>
        <end position="660"/>
    </location>
</feature>
<gene>
    <name evidence="6" type="ORF">METZ01_LOCUS153021</name>
</gene>
<feature type="transmembrane region" description="Helical" evidence="5">
    <location>
        <begin position="475"/>
        <end position="494"/>
    </location>
</feature>
<evidence type="ECO:0000256" key="5">
    <source>
        <dbReference type="SAM" id="Phobius"/>
    </source>
</evidence>
<feature type="transmembrane region" description="Helical" evidence="5">
    <location>
        <begin position="565"/>
        <end position="585"/>
    </location>
</feature>
<dbReference type="InterPro" id="IPR011701">
    <property type="entry name" value="MFS"/>
</dbReference>
<feature type="transmembrane region" description="Helical" evidence="5">
    <location>
        <begin position="597"/>
        <end position="620"/>
    </location>
</feature>
<organism evidence="6">
    <name type="scientific">marine metagenome</name>
    <dbReference type="NCBI Taxonomy" id="408172"/>
    <lineage>
        <taxon>unclassified sequences</taxon>
        <taxon>metagenomes</taxon>
        <taxon>ecological metagenomes</taxon>
    </lineage>
</organism>
<dbReference type="AlphaFoldDB" id="A0A382AGT3"/>
<feature type="transmembrane region" description="Helical" evidence="5">
    <location>
        <begin position="314"/>
        <end position="333"/>
    </location>
</feature>
<feature type="transmembrane region" description="Helical" evidence="5">
    <location>
        <begin position="415"/>
        <end position="436"/>
    </location>
</feature>
<feature type="transmembrane region" description="Helical" evidence="5">
    <location>
        <begin position="238"/>
        <end position="264"/>
    </location>
</feature>
<dbReference type="PANTHER" id="PTHR12778:SF9">
    <property type="entry name" value="ACETYL-COENZYME A TRANSPORTER 1"/>
    <property type="match status" value="1"/>
</dbReference>
<dbReference type="PANTHER" id="PTHR12778">
    <property type="entry name" value="SOLUTE CARRIER FAMILY 33 ACETYL-COA TRANSPORTER -RELATED"/>
    <property type="match status" value="1"/>
</dbReference>
<dbReference type="Pfam" id="PF07690">
    <property type="entry name" value="MFS_1"/>
    <property type="match status" value="1"/>
</dbReference>
<feature type="transmembrane region" description="Helical" evidence="5">
    <location>
        <begin position="339"/>
        <end position="362"/>
    </location>
</feature>
<feature type="transmembrane region" description="Helical" evidence="5">
    <location>
        <begin position="284"/>
        <end position="305"/>
    </location>
</feature>
<feature type="transmembrane region" description="Helical" evidence="5">
    <location>
        <begin position="12"/>
        <end position="36"/>
    </location>
</feature>
<dbReference type="InterPro" id="IPR004752">
    <property type="entry name" value="AmpG_permease/AT-1"/>
</dbReference>
<sequence length="685" mass="75212">MALINNRLQRTVTLCALYLAQGIPWGFMAIVLVSYLAERGLDETGAGVLSAIIVLPWTFKLIWAPLIDSVTVRSMGRRRFWIITAQISMAITLIGILWQGSEILTGDIDVREVAAFLAVTFFIHNCFASMQDVCTDALAVDILPAKEQGLTNGLMWCAKLIGKSGGAGLFAWIIASYAENGLLYAIAIQFFVLLLIMLLPLLLLEREGEKLLPWTRGEPKGSTSNQAIQDPYLVIRNLFSGFSLVSTVLFAMFGLILWVAFGSIEVLTTVFYPQQLGWTFDEFSYVNGSLSIIPILIGTIGGGLLGDRYGRRPMVVLAVIGFSISVVGFALAGEMRSERWFASAFLLVYQAFYAFCTVNFLAGAMNISWTISAASMFTVFMTLSNVGYIFGQQLAGPLVKIFTSLDDGGNAVVDYLMVFQTVGLISLISIVLLPFVDFAYMKQLKEGGHYQEPASFPKELLEEDSSRLRITRTGLRLTFLASVYFFVLLGYYLLYSFDNILPAIKQFTWGASLLAVLGLCLMAKTPKWSNAQSMLKTGLVTLLSGALVCLFIIASPDWLGIFIEYFSYLAGFLLVVSLLLILASLRELAVASHHSGAVFSCRVLLVLLFAIFLVCCLIYLPISAVAKLKEVETNSTIGMVVQIIKWSGFLVLISFSVLVLQVHSGISSMLATKLSPPTQARRQDG</sequence>
<dbReference type="EMBL" id="UINC01025137">
    <property type="protein sequence ID" value="SVB00167.1"/>
    <property type="molecule type" value="Genomic_DNA"/>
</dbReference>